<keyword evidence="2" id="KW-1185">Reference proteome</keyword>
<sequence length="213" mass="23429">MDRDPMDYVHNCYSVQTYLKTYDHVMGPINGKDMWPIDGYPKLLPPNVKKRAGKPKKAMRREPDEDEEQQPVEKQTRLRKKGVKMTCGVCGKTGHNKRSCKQVGSNAGGEVGGVVEEGNETLNVPIYSEVTTVGTGQVGGGSSTTVNIARGSQTEVGTEANTFQEDSLVNIIVDEDISPNQGHTMMWRGTKLYFTSSSPAQLVMNLCLVMCHM</sequence>
<accession>A0ACB7XBP2</accession>
<dbReference type="Proteomes" id="UP000828048">
    <property type="component" value="Chromosome 6"/>
</dbReference>
<comment type="caution">
    <text evidence="1">The sequence shown here is derived from an EMBL/GenBank/DDBJ whole genome shotgun (WGS) entry which is preliminary data.</text>
</comment>
<protein>
    <submittedName>
        <fullName evidence="1">Uncharacterized protein</fullName>
    </submittedName>
</protein>
<evidence type="ECO:0000313" key="1">
    <source>
        <dbReference type="EMBL" id="KAH7838040.1"/>
    </source>
</evidence>
<reference evidence="1 2" key="1">
    <citation type="journal article" date="2021" name="Hortic Res">
        <title>High-quality reference genome and annotation aids understanding of berry development for evergreen blueberry (Vaccinium darrowii).</title>
        <authorList>
            <person name="Yu J."/>
            <person name="Hulse-Kemp A.M."/>
            <person name="Babiker E."/>
            <person name="Staton M."/>
        </authorList>
    </citation>
    <scope>NUCLEOTIDE SEQUENCE [LARGE SCALE GENOMIC DNA]</scope>
    <source>
        <strain evidence="2">cv. NJ 8807/NJ 8810</strain>
        <tissue evidence="1">Young leaf</tissue>
    </source>
</reference>
<evidence type="ECO:0000313" key="2">
    <source>
        <dbReference type="Proteomes" id="UP000828048"/>
    </source>
</evidence>
<gene>
    <name evidence="1" type="ORF">Vadar_021397</name>
</gene>
<proteinExistence type="predicted"/>
<name>A0ACB7XBP2_9ERIC</name>
<dbReference type="EMBL" id="CM037156">
    <property type="protein sequence ID" value="KAH7838040.1"/>
    <property type="molecule type" value="Genomic_DNA"/>
</dbReference>
<organism evidence="1 2">
    <name type="scientific">Vaccinium darrowii</name>
    <dbReference type="NCBI Taxonomy" id="229202"/>
    <lineage>
        <taxon>Eukaryota</taxon>
        <taxon>Viridiplantae</taxon>
        <taxon>Streptophyta</taxon>
        <taxon>Embryophyta</taxon>
        <taxon>Tracheophyta</taxon>
        <taxon>Spermatophyta</taxon>
        <taxon>Magnoliopsida</taxon>
        <taxon>eudicotyledons</taxon>
        <taxon>Gunneridae</taxon>
        <taxon>Pentapetalae</taxon>
        <taxon>asterids</taxon>
        <taxon>Ericales</taxon>
        <taxon>Ericaceae</taxon>
        <taxon>Vaccinioideae</taxon>
        <taxon>Vaccinieae</taxon>
        <taxon>Vaccinium</taxon>
    </lineage>
</organism>